<dbReference type="Proteomes" id="UP000295416">
    <property type="component" value="Unassembled WGS sequence"/>
</dbReference>
<dbReference type="PANTHER" id="PTHR40265">
    <property type="entry name" value="BLL2707 PROTEIN"/>
    <property type="match status" value="1"/>
</dbReference>
<name>A0A4R2PAW7_9BACL</name>
<dbReference type="OrthoDB" id="9111355at2"/>
<evidence type="ECO:0000313" key="2">
    <source>
        <dbReference type="EMBL" id="TCP31251.1"/>
    </source>
</evidence>
<dbReference type="RefSeq" id="WP_132743836.1">
    <property type="nucleotide sequence ID" value="NZ_SLXK01000003.1"/>
</dbReference>
<comment type="caution">
    <text evidence="2">The sequence shown here is derived from an EMBL/GenBank/DDBJ whole genome shotgun (WGS) entry which is preliminary data.</text>
</comment>
<feature type="domain" description="Glyoxalase-like" evidence="1">
    <location>
        <begin position="5"/>
        <end position="197"/>
    </location>
</feature>
<dbReference type="Gene3D" id="3.10.180.10">
    <property type="entry name" value="2,3-Dihydroxybiphenyl 1,2-Dioxygenase, domain 1"/>
    <property type="match status" value="1"/>
</dbReference>
<dbReference type="Pfam" id="PF13468">
    <property type="entry name" value="Glyoxalase_3"/>
    <property type="match status" value="1"/>
</dbReference>
<sequence>MTLSFDHLVHMTERPEKAVQKLQALGFHALNGGRHPNWGTYNGICHFDLSYIEWIGFDNKDIAGSVQDNTLIQQLVAEQASGEGFYRIALRTNNMAKTAAELKSRGLVCHGPVAGSRKKSDGTLLEWTMLFIEDPASPDRYNLPFIIDWQQSDQDRRAALKCQGILKQHAAQRASLERVAVAVHDLEKTLSNWENWFDLRVTQKCKNTLLQAECAEVDLEGTRLIFCTPIGPGVVKDVLHTRGERPFLAAVSGNGQKQIIEVFGATYQLNI</sequence>
<dbReference type="InterPro" id="IPR025870">
    <property type="entry name" value="Glyoxalase-like_dom"/>
</dbReference>
<keyword evidence="3" id="KW-1185">Reference proteome</keyword>
<evidence type="ECO:0000259" key="1">
    <source>
        <dbReference type="Pfam" id="PF13468"/>
    </source>
</evidence>
<dbReference type="PANTHER" id="PTHR40265:SF1">
    <property type="entry name" value="GLYOXALASE-LIKE DOMAIN-CONTAINING PROTEIN"/>
    <property type="match status" value="1"/>
</dbReference>
<evidence type="ECO:0000313" key="3">
    <source>
        <dbReference type="Proteomes" id="UP000295416"/>
    </source>
</evidence>
<proteinExistence type="predicted"/>
<dbReference type="EMBL" id="SLXK01000003">
    <property type="protein sequence ID" value="TCP31251.1"/>
    <property type="molecule type" value="Genomic_DNA"/>
</dbReference>
<gene>
    <name evidence="2" type="ORF">EV207_103134</name>
</gene>
<protein>
    <submittedName>
        <fullName evidence="2">Glyoxalase-like protein</fullName>
    </submittedName>
</protein>
<dbReference type="InterPro" id="IPR029068">
    <property type="entry name" value="Glyas_Bleomycin-R_OHBP_Dase"/>
</dbReference>
<dbReference type="AlphaFoldDB" id="A0A4R2PAW7"/>
<accession>A0A4R2PAW7</accession>
<organism evidence="2 3">
    <name type="scientific">Scopulibacillus darangshiensis</name>
    <dbReference type="NCBI Taxonomy" id="442528"/>
    <lineage>
        <taxon>Bacteria</taxon>
        <taxon>Bacillati</taxon>
        <taxon>Bacillota</taxon>
        <taxon>Bacilli</taxon>
        <taxon>Bacillales</taxon>
        <taxon>Sporolactobacillaceae</taxon>
        <taxon>Scopulibacillus</taxon>
    </lineage>
</organism>
<dbReference type="SUPFAM" id="SSF54593">
    <property type="entry name" value="Glyoxalase/Bleomycin resistance protein/Dihydroxybiphenyl dioxygenase"/>
    <property type="match status" value="1"/>
</dbReference>
<reference evidence="2 3" key="1">
    <citation type="submission" date="2019-03" db="EMBL/GenBank/DDBJ databases">
        <title>Genomic Encyclopedia of Type Strains, Phase IV (KMG-IV): sequencing the most valuable type-strain genomes for metagenomic binning, comparative biology and taxonomic classification.</title>
        <authorList>
            <person name="Goeker M."/>
        </authorList>
    </citation>
    <scope>NUCLEOTIDE SEQUENCE [LARGE SCALE GENOMIC DNA]</scope>
    <source>
        <strain evidence="2 3">DSM 19377</strain>
    </source>
</reference>